<keyword evidence="2" id="KW-1185">Reference proteome</keyword>
<evidence type="ECO:0000313" key="1">
    <source>
        <dbReference type="EMBL" id="PIO53939.1"/>
    </source>
</evidence>
<accession>A0A2G9T7J1</accession>
<dbReference type="InterPro" id="IPR036291">
    <property type="entry name" value="NAD(P)-bd_dom_sf"/>
</dbReference>
<dbReference type="Proteomes" id="UP000230423">
    <property type="component" value="Unassembled WGS sequence"/>
</dbReference>
<name>A0A2G9T7J1_TELCI</name>
<evidence type="ECO:0000313" key="2">
    <source>
        <dbReference type="Proteomes" id="UP000230423"/>
    </source>
</evidence>
<organism evidence="1 2">
    <name type="scientific">Teladorsagia circumcincta</name>
    <name type="common">Brown stomach worm</name>
    <name type="synonym">Ostertagia circumcincta</name>
    <dbReference type="NCBI Taxonomy" id="45464"/>
    <lineage>
        <taxon>Eukaryota</taxon>
        <taxon>Metazoa</taxon>
        <taxon>Ecdysozoa</taxon>
        <taxon>Nematoda</taxon>
        <taxon>Chromadorea</taxon>
        <taxon>Rhabditida</taxon>
        <taxon>Rhabditina</taxon>
        <taxon>Rhabditomorpha</taxon>
        <taxon>Strongyloidea</taxon>
        <taxon>Trichostrongylidae</taxon>
        <taxon>Teladorsagia</taxon>
    </lineage>
</organism>
<feature type="non-terminal residue" evidence="1">
    <location>
        <position position="1"/>
    </location>
</feature>
<gene>
    <name evidence="1" type="ORF">TELCIR_24709</name>
</gene>
<dbReference type="Gene3D" id="3.40.50.720">
    <property type="entry name" value="NAD(P)-binding Rossmann-like Domain"/>
    <property type="match status" value="1"/>
</dbReference>
<protein>
    <submittedName>
        <fullName evidence="1">Uncharacterized protein</fullName>
    </submittedName>
</protein>
<dbReference type="EMBL" id="KZ404118">
    <property type="protein sequence ID" value="PIO53939.1"/>
    <property type="molecule type" value="Genomic_DNA"/>
</dbReference>
<dbReference type="AlphaFoldDB" id="A0A2G9T7J1"/>
<sequence length="70" mass="8385">VIVDSPYVRCDGKEMETRFHYRKNHFFHTADGLKVTPKEHEYVFKTQLKPKRTGQFIKLFVTKVKKTQDL</sequence>
<dbReference type="SUPFAM" id="SSF51735">
    <property type="entry name" value="NAD(P)-binding Rossmann-fold domains"/>
    <property type="match status" value="1"/>
</dbReference>
<proteinExistence type="predicted"/>
<dbReference type="OrthoDB" id="2887at2759"/>
<reference evidence="1 2" key="1">
    <citation type="submission" date="2015-09" db="EMBL/GenBank/DDBJ databases">
        <title>Draft genome of the parasitic nematode Teladorsagia circumcincta isolate WARC Sus (inbred).</title>
        <authorList>
            <person name="Mitreva M."/>
        </authorList>
    </citation>
    <scope>NUCLEOTIDE SEQUENCE [LARGE SCALE GENOMIC DNA]</scope>
    <source>
        <strain evidence="1 2">S</strain>
    </source>
</reference>